<reference evidence="1 2" key="1">
    <citation type="submission" date="2020-05" db="EMBL/GenBank/DDBJ databases">
        <title>Complete genome sequence of Deefgea sp. D17.</title>
        <authorList>
            <person name="Bae J.-W."/>
            <person name="Han J.E."/>
        </authorList>
    </citation>
    <scope>NUCLEOTIDE SEQUENCE [LARGE SCALE GENOMIC DNA]</scope>
    <source>
        <strain evidence="1 2">D17</strain>
    </source>
</reference>
<dbReference type="AlphaFoldDB" id="A0A6M8SLE4"/>
<evidence type="ECO:0000313" key="1">
    <source>
        <dbReference type="EMBL" id="QKJ65903.1"/>
    </source>
</evidence>
<organism evidence="1 2">
    <name type="scientific">Deefgea piscis</name>
    <dbReference type="NCBI Taxonomy" id="2739061"/>
    <lineage>
        <taxon>Bacteria</taxon>
        <taxon>Pseudomonadati</taxon>
        <taxon>Pseudomonadota</taxon>
        <taxon>Betaproteobacteria</taxon>
        <taxon>Neisseriales</taxon>
        <taxon>Chitinibacteraceae</taxon>
        <taxon>Deefgea</taxon>
    </lineage>
</organism>
<proteinExistence type="predicted"/>
<sequence length="89" mass="10200">MKSAFAHLNLTCHAKKSCAPCDCSDAEIAIRHFASGKHLLGAMSTEQRDWCLDEIKRFMPEQNRSELAALNDDALARWVLKSWRYSVRF</sequence>
<dbReference type="KEGG" id="dee:HQN60_03745"/>
<accession>A0A6M8SLE4</accession>
<name>A0A6M8SLE4_9NEIS</name>
<dbReference type="Proteomes" id="UP000504844">
    <property type="component" value="Chromosome"/>
</dbReference>
<protein>
    <submittedName>
        <fullName evidence="1">Uncharacterized protein</fullName>
    </submittedName>
</protein>
<dbReference type="EMBL" id="CP054143">
    <property type="protein sequence ID" value="QKJ65903.1"/>
    <property type="molecule type" value="Genomic_DNA"/>
</dbReference>
<gene>
    <name evidence="1" type="ORF">HQN60_03745</name>
</gene>
<evidence type="ECO:0000313" key="2">
    <source>
        <dbReference type="Proteomes" id="UP000504844"/>
    </source>
</evidence>
<dbReference type="RefSeq" id="WP_173532411.1">
    <property type="nucleotide sequence ID" value="NZ_CP054143.1"/>
</dbReference>
<keyword evidence="2" id="KW-1185">Reference proteome</keyword>